<feature type="coiled-coil region" evidence="1">
    <location>
        <begin position="232"/>
        <end position="322"/>
    </location>
</feature>
<protein>
    <submittedName>
        <fullName evidence="3">Uncharacterized protein</fullName>
    </submittedName>
</protein>
<proteinExistence type="predicted"/>
<name>A0AAD8KK39_TARER</name>
<feature type="compositionally biased region" description="Acidic residues" evidence="2">
    <location>
        <begin position="29"/>
        <end position="42"/>
    </location>
</feature>
<evidence type="ECO:0000313" key="4">
    <source>
        <dbReference type="Proteomes" id="UP001229421"/>
    </source>
</evidence>
<sequence length="639" mass="72069">MRDIANNVEDIEVVYHHISNGEIVNPQDLVDEVPDNLLDDDEYFARHPEDENESENDENEEEDDSDDGNGDDSDDSDDGGDNGNGDDGAESVSEEANNVEVDEPTEMETENVEVTEPIVSDEPVEVEKAVEEIVVEVPKEITVQYVRSRRSKPVVDPIVVEEPSIIENVDVPELVNIVQISQEVEIMAQTIDDAEECMIVTAPVDIATSSKAAEHIDELKESSPKVASDVDLNEEENKVFHLERMVAKLLDANEQMKASNERKKKRLKEFWATHQKNLETFKALDEDHEKLKADHEQLKANYEELQAECNTLRAEKEVLEKWIKKDEAVSSESDKDFIVEENVGVSETPRNVAVYQTRSQRSKTVTEPSVEFVPIPDEAVDTVNLDKAEGKRKLDVVLEITKEEVVTKKARMEETIQIEPIQSESVNETEVSEVAKVTEIVKETETGETVQIEPIQSESVVAAEVPEVVEVVENVPETVTEEAFQFELVQTETAPMIEALDDLDDIDFTESEPEAEPEANPDDEITADLPEGFAYLEKMKYYPVYLNGLTVSQINEEYEKCLNAQDKATADEKEFVVEMGLTLDTLKRMNACAIITNESKPRQAKIAEKFKSCIEEGLKEQEDYKGKQLLDVKDEPEEW</sequence>
<feature type="compositionally biased region" description="Acidic residues" evidence="2">
    <location>
        <begin position="50"/>
        <end position="80"/>
    </location>
</feature>
<keyword evidence="4" id="KW-1185">Reference proteome</keyword>
<gene>
    <name evidence="3" type="ORF">QVD17_19530</name>
</gene>
<feature type="region of interest" description="Disordered" evidence="2">
    <location>
        <begin position="20"/>
        <end position="120"/>
    </location>
</feature>
<dbReference type="Proteomes" id="UP001229421">
    <property type="component" value="Unassembled WGS sequence"/>
</dbReference>
<organism evidence="3 4">
    <name type="scientific">Tagetes erecta</name>
    <name type="common">African marigold</name>
    <dbReference type="NCBI Taxonomy" id="13708"/>
    <lineage>
        <taxon>Eukaryota</taxon>
        <taxon>Viridiplantae</taxon>
        <taxon>Streptophyta</taxon>
        <taxon>Embryophyta</taxon>
        <taxon>Tracheophyta</taxon>
        <taxon>Spermatophyta</taxon>
        <taxon>Magnoliopsida</taxon>
        <taxon>eudicotyledons</taxon>
        <taxon>Gunneridae</taxon>
        <taxon>Pentapetalae</taxon>
        <taxon>asterids</taxon>
        <taxon>campanulids</taxon>
        <taxon>Asterales</taxon>
        <taxon>Asteraceae</taxon>
        <taxon>Asteroideae</taxon>
        <taxon>Heliantheae alliance</taxon>
        <taxon>Tageteae</taxon>
        <taxon>Tagetes</taxon>
    </lineage>
</organism>
<accession>A0AAD8KK39</accession>
<evidence type="ECO:0000256" key="1">
    <source>
        <dbReference type="SAM" id="Coils"/>
    </source>
</evidence>
<reference evidence="3" key="1">
    <citation type="journal article" date="2023" name="bioRxiv">
        <title>Improved chromosome-level genome assembly for marigold (Tagetes erecta).</title>
        <authorList>
            <person name="Jiang F."/>
            <person name="Yuan L."/>
            <person name="Wang S."/>
            <person name="Wang H."/>
            <person name="Xu D."/>
            <person name="Wang A."/>
            <person name="Fan W."/>
        </authorList>
    </citation>
    <scope>NUCLEOTIDE SEQUENCE</scope>
    <source>
        <strain evidence="3">WSJ</strain>
        <tissue evidence="3">Leaf</tissue>
    </source>
</reference>
<feature type="compositionally biased region" description="Acidic residues" evidence="2">
    <location>
        <begin position="100"/>
        <end position="113"/>
    </location>
</feature>
<evidence type="ECO:0000256" key="2">
    <source>
        <dbReference type="SAM" id="MobiDB-lite"/>
    </source>
</evidence>
<evidence type="ECO:0000313" key="3">
    <source>
        <dbReference type="EMBL" id="KAK1424209.1"/>
    </source>
</evidence>
<comment type="caution">
    <text evidence="3">The sequence shown here is derived from an EMBL/GenBank/DDBJ whole genome shotgun (WGS) entry which is preliminary data.</text>
</comment>
<keyword evidence="1" id="KW-0175">Coiled coil</keyword>
<dbReference type="AlphaFoldDB" id="A0AAD8KK39"/>
<dbReference type="EMBL" id="JAUHHV010000005">
    <property type="protein sequence ID" value="KAK1424209.1"/>
    <property type="molecule type" value="Genomic_DNA"/>
</dbReference>